<organism evidence="1 2">
    <name type="scientific">Gigaspora rosea</name>
    <dbReference type="NCBI Taxonomy" id="44941"/>
    <lineage>
        <taxon>Eukaryota</taxon>
        <taxon>Fungi</taxon>
        <taxon>Fungi incertae sedis</taxon>
        <taxon>Mucoromycota</taxon>
        <taxon>Glomeromycotina</taxon>
        <taxon>Glomeromycetes</taxon>
        <taxon>Diversisporales</taxon>
        <taxon>Gigasporaceae</taxon>
        <taxon>Gigaspora</taxon>
    </lineage>
</organism>
<gene>
    <name evidence="1" type="ORF">C2G38_2174341</name>
</gene>
<evidence type="ECO:0000313" key="1">
    <source>
        <dbReference type="EMBL" id="RIB22292.1"/>
    </source>
</evidence>
<proteinExistence type="predicted"/>
<reference evidence="1 2" key="1">
    <citation type="submission" date="2018-06" db="EMBL/GenBank/DDBJ databases">
        <title>Comparative genomics reveals the genomic features of Rhizophagus irregularis, R. cerebriforme, R. diaphanum and Gigaspora rosea, and their symbiotic lifestyle signature.</title>
        <authorList>
            <person name="Morin E."/>
            <person name="San Clemente H."/>
            <person name="Chen E.C.H."/>
            <person name="De La Providencia I."/>
            <person name="Hainaut M."/>
            <person name="Kuo A."/>
            <person name="Kohler A."/>
            <person name="Murat C."/>
            <person name="Tang N."/>
            <person name="Roy S."/>
            <person name="Loubradou J."/>
            <person name="Henrissat B."/>
            <person name="Grigoriev I.V."/>
            <person name="Corradi N."/>
            <person name="Roux C."/>
            <person name="Martin F.M."/>
        </authorList>
    </citation>
    <scope>NUCLEOTIDE SEQUENCE [LARGE SCALE GENOMIC DNA]</scope>
    <source>
        <strain evidence="1 2">DAOM 194757</strain>
    </source>
</reference>
<keyword evidence="2" id="KW-1185">Reference proteome</keyword>
<dbReference type="EMBL" id="QKWP01000316">
    <property type="protein sequence ID" value="RIB22292.1"/>
    <property type="molecule type" value="Genomic_DNA"/>
</dbReference>
<dbReference type="OrthoDB" id="2468932at2759"/>
<comment type="caution">
    <text evidence="1">The sequence shown here is derived from an EMBL/GenBank/DDBJ whole genome shotgun (WGS) entry which is preliminary data.</text>
</comment>
<name>A0A397VJW2_9GLOM</name>
<dbReference type="AlphaFoldDB" id="A0A397VJW2"/>
<protein>
    <submittedName>
        <fullName evidence="1">Uncharacterized protein</fullName>
    </submittedName>
</protein>
<evidence type="ECO:0000313" key="2">
    <source>
        <dbReference type="Proteomes" id="UP000266673"/>
    </source>
</evidence>
<accession>A0A397VJW2</accession>
<sequence length="188" mass="22001">MESEAWILFIISTNENSKPNELLLPNNELHHSDNELTYSDDFNYENLDNNAWFLIGEIQCFSTKIHKDSLLPKFTKTEILKNQPCNSEIKYEAPKYIETTLKNTRSFLLDSLSYTNELRKQQSLKIILLNYASSLDRKEVFSKELGAIIEKENTTNKLFDKIANSHKRQQFQKSNFKLTYIKNNSCFG</sequence>
<dbReference type="Proteomes" id="UP000266673">
    <property type="component" value="Unassembled WGS sequence"/>
</dbReference>